<sequence>MTGKSESYSFNADIQQLMSLIINAFYSNKEIFLRELVSNASDALDKIRYKSLTDESVLNDEPNLEIRISSDSEKKLLFIEDTGIGMTKDELIKNLGTIARSGTKAFMEALESSGDISMIGQFGVGFYSAFLVADRVVVVTKHPDDKQCIWESSADGSFSVTEWEPSMPYDVIKRGTRLILHLKEDQVEYTQEQVLKDLIKKHSGYLSFPIKLACKKTKSIEVELEGEELEAAKKEIEDKKASGEEVEVPEKFTKNVEEQSVEFDVVNTTRPLISRKPEEITSDEYADFYKSISNDWEKHLSVIDFNVEGSLEFRAILYIPRRAPFDLFDTKKKRCNIKLFVRKVFITDDCEDLIPEYLSFVKGIVNSEDLPLNISREQLQAKRILSVIKKNLVKKCIEEFERLADVKEDFKIFYEQFSKNIKLGVHEDNANRKKVSCVGQQRLQSEFCLIPA</sequence>
<evidence type="ECO:0000256" key="3">
    <source>
        <dbReference type="ARBA" id="ARBA00022741"/>
    </source>
</evidence>
<dbReference type="SUPFAM" id="SSF54211">
    <property type="entry name" value="Ribosomal protein S5 domain 2-like"/>
    <property type="match status" value="1"/>
</dbReference>
<evidence type="ECO:0000256" key="2">
    <source>
        <dbReference type="ARBA" id="ARBA00021845"/>
    </source>
</evidence>
<dbReference type="InterPro" id="IPR020568">
    <property type="entry name" value="Ribosomal_Su5_D2-typ_SF"/>
</dbReference>
<evidence type="ECO:0000256" key="5">
    <source>
        <dbReference type="ARBA" id="ARBA00023186"/>
    </source>
</evidence>
<evidence type="ECO:0000256" key="4">
    <source>
        <dbReference type="ARBA" id="ARBA00022840"/>
    </source>
</evidence>
<dbReference type="FunFam" id="3.30.565.10:FF:000005">
    <property type="entry name" value="Heat shock protein 90"/>
    <property type="match status" value="1"/>
</dbReference>
<dbReference type="Pfam" id="PF00183">
    <property type="entry name" value="HSP90"/>
    <property type="match status" value="1"/>
</dbReference>
<dbReference type="Proteomes" id="UP000515146">
    <property type="component" value="Unplaced"/>
</dbReference>
<evidence type="ECO:0000313" key="9">
    <source>
        <dbReference type="RefSeq" id="XP_027205468.1"/>
    </source>
</evidence>
<comment type="similarity">
    <text evidence="1">Belongs to the heat shock protein 90 family.</text>
</comment>
<dbReference type="PIRSF" id="PIRSF002583">
    <property type="entry name" value="Hsp90"/>
    <property type="match status" value="1"/>
</dbReference>
<feature type="binding site" evidence="6">
    <location>
        <position position="94"/>
    </location>
    <ligand>
        <name>ATP</name>
        <dbReference type="ChEBI" id="CHEBI:30616"/>
    </ligand>
</feature>
<dbReference type="GO" id="GO:0051082">
    <property type="term" value="F:unfolded protein binding"/>
    <property type="evidence" value="ECO:0007669"/>
    <property type="project" value="InterPro"/>
</dbReference>
<dbReference type="Gene3D" id="3.30.230.80">
    <property type="match status" value="1"/>
</dbReference>
<feature type="binding site" evidence="6">
    <location>
        <position position="39"/>
    </location>
    <ligand>
        <name>ATP</name>
        <dbReference type="ChEBI" id="CHEBI:30616"/>
    </ligand>
</feature>
<dbReference type="InterPro" id="IPR020575">
    <property type="entry name" value="Hsp90_N"/>
</dbReference>
<dbReference type="FunFam" id="3.30.230.80:FF:000001">
    <property type="entry name" value="Heat shock protein 90 alpha"/>
    <property type="match status" value="1"/>
</dbReference>
<dbReference type="GO" id="GO:0005524">
    <property type="term" value="F:ATP binding"/>
    <property type="evidence" value="ECO:0007669"/>
    <property type="project" value="UniProtKB-KW"/>
</dbReference>
<dbReference type="SUPFAM" id="SSF55874">
    <property type="entry name" value="ATPase domain of HSP90 chaperone/DNA topoisomerase II/histidine kinase"/>
    <property type="match status" value="1"/>
</dbReference>
<feature type="binding site" evidence="6">
    <location>
        <position position="376"/>
    </location>
    <ligand>
        <name>ATP</name>
        <dbReference type="ChEBI" id="CHEBI:30616"/>
    </ligand>
</feature>
<dbReference type="SMART" id="SM00387">
    <property type="entry name" value="HATPase_c"/>
    <property type="match status" value="1"/>
</dbReference>
<gene>
    <name evidence="9" type="primary">LOC113799076</name>
</gene>
<keyword evidence="5" id="KW-0143">Chaperone</keyword>
<feature type="binding site" evidence="6">
    <location>
        <position position="35"/>
    </location>
    <ligand>
        <name>ATP</name>
        <dbReference type="ChEBI" id="CHEBI:30616"/>
    </ligand>
</feature>
<dbReference type="KEGG" id="dpte:113799076"/>
<evidence type="ECO:0000256" key="6">
    <source>
        <dbReference type="PIRSR" id="PIRSR002583-1"/>
    </source>
</evidence>
<feature type="binding site" evidence="6">
    <location>
        <position position="86"/>
    </location>
    <ligand>
        <name>ATP</name>
        <dbReference type="ChEBI" id="CHEBI:30616"/>
    </ligand>
</feature>
<dbReference type="InParanoid" id="A0A6P6YIX3"/>
<dbReference type="AlphaFoldDB" id="A0A6P6YIX3"/>
<dbReference type="GO" id="GO:0016887">
    <property type="term" value="F:ATP hydrolysis activity"/>
    <property type="evidence" value="ECO:0007669"/>
    <property type="project" value="InterPro"/>
</dbReference>
<proteinExistence type="inferred from homology"/>
<dbReference type="InterPro" id="IPR036890">
    <property type="entry name" value="HATPase_C_sf"/>
</dbReference>
<feature type="binding site" evidence="6">
    <location>
        <position position="176"/>
    </location>
    <ligand>
        <name>ATP</name>
        <dbReference type="ChEBI" id="CHEBI:30616"/>
    </ligand>
</feature>
<accession>A0A6P6YIX3</accession>
<keyword evidence="4 6" id="KW-0067">ATP-binding</keyword>
<keyword evidence="8" id="KW-1185">Reference proteome</keyword>
<keyword evidence="3 6" id="KW-0547">Nucleotide-binding</keyword>
<dbReference type="OrthoDB" id="5426351at2759"/>
<feature type="binding site" evidence="6">
    <location>
        <position position="81"/>
    </location>
    <ligand>
        <name>ATP</name>
        <dbReference type="ChEBI" id="CHEBI:30616"/>
    </ligand>
</feature>
<dbReference type="GO" id="GO:0140662">
    <property type="term" value="F:ATP-dependent protein folding chaperone"/>
    <property type="evidence" value="ECO:0007669"/>
    <property type="project" value="InterPro"/>
</dbReference>
<evidence type="ECO:0000256" key="1">
    <source>
        <dbReference type="ARBA" id="ARBA00008239"/>
    </source>
</evidence>
<evidence type="ECO:0000259" key="7">
    <source>
        <dbReference type="SMART" id="SM00387"/>
    </source>
</evidence>
<dbReference type="InterPro" id="IPR001404">
    <property type="entry name" value="Hsp90_fam"/>
</dbReference>
<reference evidence="9" key="1">
    <citation type="submission" date="2025-08" db="UniProtKB">
        <authorList>
            <consortium name="RefSeq"/>
        </authorList>
    </citation>
    <scope>IDENTIFICATION</scope>
    <source>
        <strain evidence="9">Airmid</strain>
    </source>
</reference>
<dbReference type="InterPro" id="IPR003594">
    <property type="entry name" value="HATPase_dom"/>
</dbReference>
<feature type="binding site" evidence="6">
    <location>
        <begin position="101"/>
        <end position="102"/>
    </location>
    <ligand>
        <name>ATP</name>
        <dbReference type="ChEBI" id="CHEBI:30616"/>
    </ligand>
</feature>
<feature type="domain" description="Histidine kinase/HSP90-like ATPase" evidence="7">
    <location>
        <begin position="28"/>
        <end position="186"/>
    </location>
</feature>
<dbReference type="Pfam" id="PF13589">
    <property type="entry name" value="HATPase_c_3"/>
    <property type="match status" value="1"/>
</dbReference>
<name>A0A6P6YIX3_DERPT</name>
<feature type="binding site" evidence="6">
    <location>
        <begin position="121"/>
        <end position="126"/>
    </location>
    <ligand>
        <name>ATP</name>
        <dbReference type="ChEBI" id="CHEBI:30616"/>
    </ligand>
</feature>
<dbReference type="PANTHER" id="PTHR11528">
    <property type="entry name" value="HEAT SHOCK PROTEIN 90 FAMILY MEMBER"/>
    <property type="match status" value="1"/>
</dbReference>
<dbReference type="OMA" id="CIWESSA"/>
<dbReference type="InterPro" id="IPR019805">
    <property type="entry name" value="Heat_shock_protein_90_CS"/>
</dbReference>
<dbReference type="NCBIfam" id="NF003555">
    <property type="entry name" value="PRK05218.1"/>
    <property type="match status" value="1"/>
</dbReference>
<dbReference type="Gene3D" id="3.30.565.10">
    <property type="entry name" value="Histidine kinase-like ATPase, C-terminal domain"/>
    <property type="match status" value="1"/>
</dbReference>
<dbReference type="RefSeq" id="XP_027205468.1">
    <property type="nucleotide sequence ID" value="XM_027349667.1"/>
</dbReference>
<dbReference type="CDD" id="cd16927">
    <property type="entry name" value="HATPase_Hsp90-like"/>
    <property type="match status" value="1"/>
</dbReference>
<protein>
    <recommendedName>
        <fullName evidence="2">Heat shock protein 83</fullName>
    </recommendedName>
</protein>
<organism evidence="8 9">
    <name type="scientific">Dermatophagoides pteronyssinus</name>
    <name type="common">European house dust mite</name>
    <dbReference type="NCBI Taxonomy" id="6956"/>
    <lineage>
        <taxon>Eukaryota</taxon>
        <taxon>Metazoa</taxon>
        <taxon>Ecdysozoa</taxon>
        <taxon>Arthropoda</taxon>
        <taxon>Chelicerata</taxon>
        <taxon>Arachnida</taxon>
        <taxon>Acari</taxon>
        <taxon>Acariformes</taxon>
        <taxon>Sarcoptiformes</taxon>
        <taxon>Astigmata</taxon>
        <taxon>Psoroptidia</taxon>
        <taxon>Analgoidea</taxon>
        <taxon>Pyroglyphidae</taxon>
        <taxon>Dermatophagoidinae</taxon>
        <taxon>Dermatophagoides</taxon>
    </lineage>
</organism>
<dbReference type="PROSITE" id="PS00298">
    <property type="entry name" value="HSP90"/>
    <property type="match status" value="1"/>
</dbReference>
<evidence type="ECO:0000313" key="8">
    <source>
        <dbReference type="Proteomes" id="UP000515146"/>
    </source>
</evidence>
<dbReference type="PRINTS" id="PR00775">
    <property type="entry name" value="HEATSHOCK90"/>
</dbReference>